<accession>A0AAW1V0H8</accession>
<dbReference type="Proteomes" id="UP001431783">
    <property type="component" value="Unassembled WGS sequence"/>
</dbReference>
<dbReference type="AlphaFoldDB" id="A0AAW1V0H8"/>
<proteinExistence type="predicted"/>
<comment type="caution">
    <text evidence="1">The sequence shown here is derived from an EMBL/GenBank/DDBJ whole genome shotgun (WGS) entry which is preliminary data.</text>
</comment>
<organism evidence="1 2">
    <name type="scientific">Henosepilachna vigintioctopunctata</name>
    <dbReference type="NCBI Taxonomy" id="420089"/>
    <lineage>
        <taxon>Eukaryota</taxon>
        <taxon>Metazoa</taxon>
        <taxon>Ecdysozoa</taxon>
        <taxon>Arthropoda</taxon>
        <taxon>Hexapoda</taxon>
        <taxon>Insecta</taxon>
        <taxon>Pterygota</taxon>
        <taxon>Neoptera</taxon>
        <taxon>Endopterygota</taxon>
        <taxon>Coleoptera</taxon>
        <taxon>Polyphaga</taxon>
        <taxon>Cucujiformia</taxon>
        <taxon>Coccinelloidea</taxon>
        <taxon>Coccinellidae</taxon>
        <taxon>Epilachninae</taxon>
        <taxon>Epilachnini</taxon>
        <taxon>Henosepilachna</taxon>
    </lineage>
</organism>
<evidence type="ECO:0000313" key="1">
    <source>
        <dbReference type="EMBL" id="KAK9889166.1"/>
    </source>
</evidence>
<keyword evidence="2" id="KW-1185">Reference proteome</keyword>
<protein>
    <submittedName>
        <fullName evidence="1">Uncharacterized protein</fullName>
    </submittedName>
</protein>
<evidence type="ECO:0000313" key="2">
    <source>
        <dbReference type="Proteomes" id="UP001431783"/>
    </source>
</evidence>
<reference evidence="1 2" key="1">
    <citation type="submission" date="2023-03" db="EMBL/GenBank/DDBJ databases">
        <title>Genome insight into feeding habits of ladybird beetles.</title>
        <authorList>
            <person name="Li H.-S."/>
            <person name="Huang Y.-H."/>
            <person name="Pang H."/>
        </authorList>
    </citation>
    <scope>NUCLEOTIDE SEQUENCE [LARGE SCALE GENOMIC DNA]</scope>
    <source>
        <strain evidence="1">SYSU_2023b</strain>
        <tissue evidence="1">Whole body</tissue>
    </source>
</reference>
<name>A0AAW1V0H8_9CUCU</name>
<sequence>MCNLNISAIFFTKYEASCEYNMIKILSVVSSNVMNNSIGHQLMKNVLIYYLYMYIIHSSHDMEIHFNNEQTKVLSSRRIYLLQLKLIKNHICVSSFSKIRIHYIF</sequence>
<gene>
    <name evidence="1" type="ORF">WA026_004447</name>
</gene>
<dbReference type="EMBL" id="JARQZJ010000122">
    <property type="protein sequence ID" value="KAK9889166.1"/>
    <property type="molecule type" value="Genomic_DNA"/>
</dbReference>